<comment type="similarity">
    <text evidence="2">Belongs to the CPA3 antiporters (TC 2.A.63) subunit F family.</text>
</comment>
<keyword evidence="4" id="KW-1003">Cell membrane</keyword>
<evidence type="ECO:0000256" key="6">
    <source>
        <dbReference type="ARBA" id="ARBA00022989"/>
    </source>
</evidence>
<dbReference type="GO" id="GO:0015385">
    <property type="term" value="F:sodium:proton antiporter activity"/>
    <property type="evidence" value="ECO:0007669"/>
    <property type="project" value="TreeGrafter"/>
</dbReference>
<feature type="transmembrane region" description="Helical" evidence="8">
    <location>
        <begin position="36"/>
        <end position="59"/>
    </location>
</feature>
<comment type="caution">
    <text evidence="9">The sequence shown here is derived from an EMBL/GenBank/DDBJ whole genome shotgun (WGS) entry which is preliminary data.</text>
</comment>
<keyword evidence="5 8" id="KW-0812">Transmembrane</keyword>
<sequence length="63" mass="6701">MVKGPSVADRTVALDTLTVISISLMAMIALFAERVIYLDVALVYGILSFLGVIAVARYLEGGL</sequence>
<proteinExistence type="inferred from homology"/>
<name>A0A7V5VFG7_CALAY</name>
<evidence type="ECO:0000256" key="8">
    <source>
        <dbReference type="SAM" id="Phobius"/>
    </source>
</evidence>
<keyword evidence="3" id="KW-0813">Transport</keyword>
<dbReference type="InterPro" id="IPR007208">
    <property type="entry name" value="MrpF/PhaF-like"/>
</dbReference>
<evidence type="ECO:0000313" key="9">
    <source>
        <dbReference type="EMBL" id="HHM02785.1"/>
    </source>
</evidence>
<reference evidence="9" key="1">
    <citation type="journal article" date="2020" name="mSystems">
        <title>Genome- and Community-Level Interaction Insights into Carbon Utilization and Element Cycling Functions of Hydrothermarchaeota in Hydrothermal Sediment.</title>
        <authorList>
            <person name="Zhou Z."/>
            <person name="Liu Y."/>
            <person name="Xu W."/>
            <person name="Pan J."/>
            <person name="Luo Z.H."/>
            <person name="Li M."/>
        </authorList>
    </citation>
    <scope>NUCLEOTIDE SEQUENCE [LARGE SCALE GENOMIC DNA]</scope>
    <source>
        <strain evidence="9">HyVt-460</strain>
    </source>
</reference>
<evidence type="ECO:0000256" key="2">
    <source>
        <dbReference type="ARBA" id="ARBA00009212"/>
    </source>
</evidence>
<dbReference type="GO" id="GO:0005886">
    <property type="term" value="C:plasma membrane"/>
    <property type="evidence" value="ECO:0007669"/>
    <property type="project" value="UniProtKB-SubCell"/>
</dbReference>
<evidence type="ECO:0000256" key="4">
    <source>
        <dbReference type="ARBA" id="ARBA00022475"/>
    </source>
</evidence>
<keyword evidence="6 8" id="KW-1133">Transmembrane helix</keyword>
<dbReference type="Pfam" id="PF04066">
    <property type="entry name" value="MrpF_PhaF"/>
    <property type="match status" value="1"/>
</dbReference>
<gene>
    <name evidence="9" type="ORF">ENJ15_07200</name>
</gene>
<comment type="subcellular location">
    <subcellularLocation>
        <location evidence="1">Cell membrane</location>
        <topology evidence="1">Multi-pass membrane protein</topology>
    </subcellularLocation>
</comment>
<keyword evidence="7 8" id="KW-0472">Membrane</keyword>
<dbReference type="Proteomes" id="UP000885771">
    <property type="component" value="Unassembled WGS sequence"/>
</dbReference>
<dbReference type="AlphaFoldDB" id="A0A7V5VFG7"/>
<feature type="transmembrane region" description="Helical" evidence="8">
    <location>
        <begin position="12"/>
        <end position="30"/>
    </location>
</feature>
<dbReference type="PANTHER" id="PTHR34702:SF1">
    <property type="entry name" value="NA(+)_H(+) ANTIPORTER SUBUNIT F"/>
    <property type="match status" value="1"/>
</dbReference>
<protein>
    <submittedName>
        <fullName evidence="9">Cation:proton antiporter</fullName>
    </submittedName>
</protein>
<evidence type="ECO:0000256" key="7">
    <source>
        <dbReference type="ARBA" id="ARBA00023136"/>
    </source>
</evidence>
<organism evidence="9">
    <name type="scientific">Caldithrix abyssi</name>
    <dbReference type="NCBI Taxonomy" id="187145"/>
    <lineage>
        <taxon>Bacteria</taxon>
        <taxon>Pseudomonadati</taxon>
        <taxon>Calditrichota</taxon>
        <taxon>Calditrichia</taxon>
        <taxon>Calditrichales</taxon>
        <taxon>Calditrichaceae</taxon>
        <taxon>Caldithrix</taxon>
    </lineage>
</organism>
<dbReference type="EMBL" id="DRLI01000277">
    <property type="protein sequence ID" value="HHM02785.1"/>
    <property type="molecule type" value="Genomic_DNA"/>
</dbReference>
<dbReference type="PANTHER" id="PTHR34702">
    <property type="entry name" value="NA(+)/H(+) ANTIPORTER SUBUNIT F1"/>
    <property type="match status" value="1"/>
</dbReference>
<evidence type="ECO:0000256" key="1">
    <source>
        <dbReference type="ARBA" id="ARBA00004651"/>
    </source>
</evidence>
<accession>A0A7V5VFG7</accession>
<evidence type="ECO:0000256" key="5">
    <source>
        <dbReference type="ARBA" id="ARBA00022692"/>
    </source>
</evidence>
<evidence type="ECO:0000256" key="3">
    <source>
        <dbReference type="ARBA" id="ARBA00022448"/>
    </source>
</evidence>